<dbReference type="InterPro" id="IPR010343">
    <property type="entry name" value="ArAE_1"/>
</dbReference>
<reference evidence="9" key="1">
    <citation type="journal article" date="2019" name="Int. J. Syst. Evol. Microbiol.">
        <title>The Global Catalogue of Microorganisms (GCM) 10K type strain sequencing project: providing services to taxonomists for standard genome sequencing and annotation.</title>
        <authorList>
            <consortium name="The Broad Institute Genomics Platform"/>
            <consortium name="The Broad Institute Genome Sequencing Center for Infectious Disease"/>
            <person name="Wu L."/>
            <person name="Ma J."/>
        </authorList>
    </citation>
    <scope>NUCLEOTIDE SEQUENCE [LARGE SCALE GENOMIC DNA]</scope>
    <source>
        <strain evidence="9">CCM 8749</strain>
    </source>
</reference>
<comment type="subcellular location">
    <subcellularLocation>
        <location evidence="1">Cell membrane</location>
        <topology evidence="1">Multi-pass membrane protein</topology>
    </subcellularLocation>
</comment>
<dbReference type="PANTHER" id="PTHR40064:SF1">
    <property type="entry name" value="MEMBRANE PROTEIN"/>
    <property type="match status" value="1"/>
</dbReference>
<proteinExistence type="predicted"/>
<organism evidence="8 9">
    <name type="scientific">Marinicrinis lubricantis</name>
    <dbReference type="NCBI Taxonomy" id="2086470"/>
    <lineage>
        <taxon>Bacteria</taxon>
        <taxon>Bacillati</taxon>
        <taxon>Bacillota</taxon>
        <taxon>Bacilli</taxon>
        <taxon>Bacillales</taxon>
        <taxon>Paenibacillaceae</taxon>
    </lineage>
</organism>
<feature type="coiled-coil region" evidence="6">
    <location>
        <begin position="171"/>
        <end position="198"/>
    </location>
</feature>
<comment type="caution">
    <text evidence="8">The sequence shown here is derived from an EMBL/GenBank/DDBJ whole genome shotgun (WGS) entry which is preliminary data.</text>
</comment>
<feature type="transmembrane region" description="Helical" evidence="7">
    <location>
        <begin position="116"/>
        <end position="138"/>
    </location>
</feature>
<feature type="transmembrane region" description="Helical" evidence="7">
    <location>
        <begin position="77"/>
        <end position="95"/>
    </location>
</feature>
<gene>
    <name evidence="8" type="ORF">ACFPXP_01755</name>
</gene>
<keyword evidence="6" id="KW-0175">Coiled coil</keyword>
<dbReference type="RefSeq" id="WP_379891799.1">
    <property type="nucleotide sequence ID" value="NZ_CBCSCT010000003.1"/>
</dbReference>
<protein>
    <submittedName>
        <fullName evidence="8">Aromatic acid exporter family protein</fullName>
    </submittedName>
</protein>
<evidence type="ECO:0000256" key="2">
    <source>
        <dbReference type="ARBA" id="ARBA00022475"/>
    </source>
</evidence>
<dbReference type="PANTHER" id="PTHR40064">
    <property type="entry name" value="MEMBRANE PROTEIN-RELATED"/>
    <property type="match status" value="1"/>
</dbReference>
<dbReference type="Proteomes" id="UP001596250">
    <property type="component" value="Unassembled WGS sequence"/>
</dbReference>
<feature type="transmembrane region" description="Helical" evidence="7">
    <location>
        <begin position="12"/>
        <end position="38"/>
    </location>
</feature>
<evidence type="ECO:0000256" key="5">
    <source>
        <dbReference type="ARBA" id="ARBA00023136"/>
    </source>
</evidence>
<evidence type="ECO:0000313" key="8">
    <source>
        <dbReference type="EMBL" id="MFC5985196.1"/>
    </source>
</evidence>
<evidence type="ECO:0000256" key="7">
    <source>
        <dbReference type="SAM" id="Phobius"/>
    </source>
</evidence>
<keyword evidence="5 7" id="KW-0472">Membrane</keyword>
<keyword evidence="2" id="KW-1003">Cell membrane</keyword>
<keyword evidence="9" id="KW-1185">Reference proteome</keyword>
<sequence length="336" mass="38420">MRLGGRMLKTGLAVVLSLYICEWLELSPPLIMVIAAVLTTQPTIYRSFKYFIEQLQANTVGAVLGLVGVYLLGSHPVVTGLVVIIVIIVNLFLKLDSSIGLSILTVITVMDAPSGALNRFLLIMIGIVLAIVINALILPPNYDKTMLQRIKELNERISLLLRNMVEGVFDEKSFREEKERLQHELKKADDLYELLKEQTGWTKKKRRELSEKAVIYKYFLEVLHLEMKSLTSFRRDGKKQLETEIQDNIFALTQYYEMIFLKFEGNVKVKQSSTRNERVMVENEQLIEKLVSEGGLHVDSIRYLTVVATIMELSQELKRLDLLVSNYRDLKSPPSK</sequence>
<feature type="transmembrane region" description="Helical" evidence="7">
    <location>
        <begin position="50"/>
        <end position="71"/>
    </location>
</feature>
<dbReference type="Pfam" id="PF06081">
    <property type="entry name" value="ArAE_1"/>
    <property type="match status" value="1"/>
</dbReference>
<accession>A0ABW1IJI8</accession>
<name>A0ABW1IJI8_9BACL</name>
<keyword evidence="4 7" id="KW-1133">Transmembrane helix</keyword>
<evidence type="ECO:0000256" key="6">
    <source>
        <dbReference type="SAM" id="Coils"/>
    </source>
</evidence>
<dbReference type="EMBL" id="JBHSQV010000010">
    <property type="protein sequence ID" value="MFC5985196.1"/>
    <property type="molecule type" value="Genomic_DNA"/>
</dbReference>
<evidence type="ECO:0000256" key="4">
    <source>
        <dbReference type="ARBA" id="ARBA00022989"/>
    </source>
</evidence>
<evidence type="ECO:0000256" key="1">
    <source>
        <dbReference type="ARBA" id="ARBA00004651"/>
    </source>
</evidence>
<dbReference type="InterPro" id="IPR052984">
    <property type="entry name" value="UPF0421"/>
</dbReference>
<keyword evidence="3 7" id="KW-0812">Transmembrane</keyword>
<evidence type="ECO:0000256" key="3">
    <source>
        <dbReference type="ARBA" id="ARBA00022692"/>
    </source>
</evidence>
<evidence type="ECO:0000313" key="9">
    <source>
        <dbReference type="Proteomes" id="UP001596250"/>
    </source>
</evidence>